<dbReference type="PANTHER" id="PTHR11461">
    <property type="entry name" value="SERINE PROTEASE INHIBITOR, SERPIN"/>
    <property type="match status" value="1"/>
</dbReference>
<dbReference type="GO" id="GO:0005615">
    <property type="term" value="C:extracellular space"/>
    <property type="evidence" value="ECO:0007669"/>
    <property type="project" value="InterPro"/>
</dbReference>
<evidence type="ECO:0000259" key="3">
    <source>
        <dbReference type="SMART" id="SM00093"/>
    </source>
</evidence>
<dbReference type="Pfam" id="PF00079">
    <property type="entry name" value="Serpin"/>
    <property type="match status" value="1"/>
</dbReference>
<feature type="domain" description="Serpin" evidence="3">
    <location>
        <begin position="12"/>
        <end position="382"/>
    </location>
</feature>
<evidence type="ECO:0000256" key="1">
    <source>
        <dbReference type="ARBA" id="ARBA00009500"/>
    </source>
</evidence>
<comment type="similarity">
    <text evidence="1 2">Belongs to the serpin family.</text>
</comment>
<dbReference type="AlphaFoldDB" id="A0A813PAN0"/>
<dbReference type="OrthoDB" id="671595at2759"/>
<proteinExistence type="inferred from homology"/>
<name>A0A813PAN0_9BILA</name>
<evidence type="ECO:0000256" key="2">
    <source>
        <dbReference type="RuleBase" id="RU000411"/>
    </source>
</evidence>
<dbReference type="InterPro" id="IPR023796">
    <property type="entry name" value="Serpin_dom"/>
</dbReference>
<keyword evidence="5" id="KW-1185">Reference proteome</keyword>
<evidence type="ECO:0000313" key="4">
    <source>
        <dbReference type="EMBL" id="CAF0747772.1"/>
    </source>
</evidence>
<accession>A0A813PAN0</accession>
<dbReference type="Gene3D" id="3.30.497.10">
    <property type="entry name" value="Antithrombin, subunit I, domain 2"/>
    <property type="match status" value="1"/>
</dbReference>
<dbReference type="InterPro" id="IPR000215">
    <property type="entry name" value="Serpin_fam"/>
</dbReference>
<dbReference type="InterPro" id="IPR023795">
    <property type="entry name" value="Serpin_CS"/>
</dbReference>
<dbReference type="EMBL" id="CAJNOC010000342">
    <property type="protein sequence ID" value="CAF0747772.1"/>
    <property type="molecule type" value="Genomic_DNA"/>
</dbReference>
<sequence length="383" mass="42955">MSLSDSLNNFALRLFENIGFGKNENFFVSPFSIATALAMCLIGAKNETADQLKQLLGFSKLDNQEILKLNEELIQSINNLNGNVTIKTANKLFPKNGFEILDEFLNTVRKNFKADVQCLDFGNPVKSAKEINLWVSNQTNDKIRDLIDPSVITELTRLILVNAIYFKGNWHLKFDSNMTIKEDFHLSDSSVRKVDMMKIKNKKFRLIGSPGGINADTCEIPYEGGDFSMTIILPHEGHSLDKIEKQLNHSVLNEVFTARGPLESVNLHVPKFKLRYNTELSSNLKKMGATLPFDERKADFTGITSHPVGLCISDVIHQAFVEVNEEGTEAAAATAVVMRLKSCAMVAMPLNPINFICNRPFLFVIQNKKNNGILFMGKYSKPE</sequence>
<dbReference type="InterPro" id="IPR042185">
    <property type="entry name" value="Serpin_sf_2"/>
</dbReference>
<dbReference type="SMART" id="SM00093">
    <property type="entry name" value="SERPIN"/>
    <property type="match status" value="1"/>
</dbReference>
<dbReference type="CDD" id="cd00172">
    <property type="entry name" value="serpin"/>
    <property type="match status" value="1"/>
</dbReference>
<dbReference type="GO" id="GO:0004867">
    <property type="term" value="F:serine-type endopeptidase inhibitor activity"/>
    <property type="evidence" value="ECO:0007669"/>
    <property type="project" value="InterPro"/>
</dbReference>
<dbReference type="Gene3D" id="2.30.39.10">
    <property type="entry name" value="Alpha-1-antitrypsin, domain 1"/>
    <property type="match status" value="1"/>
</dbReference>
<dbReference type="InterPro" id="IPR036186">
    <property type="entry name" value="Serpin_sf"/>
</dbReference>
<dbReference type="Proteomes" id="UP000663879">
    <property type="component" value="Unassembled WGS sequence"/>
</dbReference>
<dbReference type="PANTHER" id="PTHR11461:SF211">
    <property type="entry name" value="GH10112P-RELATED"/>
    <property type="match status" value="1"/>
</dbReference>
<dbReference type="InterPro" id="IPR042178">
    <property type="entry name" value="Serpin_sf_1"/>
</dbReference>
<protein>
    <recommendedName>
        <fullName evidence="3">Serpin domain-containing protein</fullName>
    </recommendedName>
</protein>
<gene>
    <name evidence="4" type="ORF">OXX778_LOCUS3747</name>
</gene>
<evidence type="ECO:0000313" key="5">
    <source>
        <dbReference type="Proteomes" id="UP000663879"/>
    </source>
</evidence>
<dbReference type="FunFam" id="3.30.497.10:FF:000001">
    <property type="entry name" value="Serine protease inhibitor"/>
    <property type="match status" value="1"/>
</dbReference>
<reference evidence="4" key="1">
    <citation type="submission" date="2021-02" db="EMBL/GenBank/DDBJ databases">
        <authorList>
            <person name="Nowell W R."/>
        </authorList>
    </citation>
    <scope>NUCLEOTIDE SEQUENCE</scope>
    <source>
        <strain evidence="4">Ploen Becks lab</strain>
    </source>
</reference>
<comment type="caution">
    <text evidence="4">The sequence shown here is derived from an EMBL/GenBank/DDBJ whole genome shotgun (WGS) entry which is preliminary data.</text>
</comment>
<dbReference type="PROSITE" id="PS00284">
    <property type="entry name" value="SERPIN"/>
    <property type="match status" value="1"/>
</dbReference>
<organism evidence="4 5">
    <name type="scientific">Brachionus calyciflorus</name>
    <dbReference type="NCBI Taxonomy" id="104777"/>
    <lineage>
        <taxon>Eukaryota</taxon>
        <taxon>Metazoa</taxon>
        <taxon>Spiralia</taxon>
        <taxon>Gnathifera</taxon>
        <taxon>Rotifera</taxon>
        <taxon>Eurotatoria</taxon>
        <taxon>Monogononta</taxon>
        <taxon>Pseudotrocha</taxon>
        <taxon>Ploima</taxon>
        <taxon>Brachionidae</taxon>
        <taxon>Brachionus</taxon>
    </lineage>
</organism>
<dbReference type="SUPFAM" id="SSF56574">
    <property type="entry name" value="Serpins"/>
    <property type="match status" value="1"/>
</dbReference>